<keyword evidence="5" id="KW-0864">Zinc transport</keyword>
<dbReference type="Proteomes" id="UP000194450">
    <property type="component" value="Unassembled WGS sequence"/>
</dbReference>
<dbReference type="InterPro" id="IPR036837">
    <property type="entry name" value="Cation_efflux_CTD_sf"/>
</dbReference>
<dbReference type="NCBIfam" id="TIGR01297">
    <property type="entry name" value="CDF"/>
    <property type="match status" value="1"/>
</dbReference>
<sequence length="301" mass="33328">MHAHHHHNEHPNETASTRIGWAFFLNLAFTVVEFIGGILTNSTAILADAVHDLGDSLSLGMAWLLNKLGQKDATSTFTYGYQRLSLVGALINAVVLITGSVWIMSMAIPRLWEPEMPMAEGMLVMAVVGIAVNGYAAFRLSRGKTLNEKVLNWHLLEDVMGWVAVFMVGVILMFVDWPWLDPLLSIAFTLFILVNVARYLVTTVKLFVQATPDAELYQNISVSLQELPAVQSVHHLHLWSLDGESHVLTAHLVLADDLDAPQRRDLKAKVAEVLAPFSLAHTTIELEAPVEQCRDEHCPPA</sequence>
<protein>
    <submittedName>
        <fullName evidence="12">Cobalt-zinc-cadmium efflux system protein</fullName>
    </submittedName>
</protein>
<accession>A0A1Y6E9M0</accession>
<feature type="transmembrane region" description="Helical" evidence="9">
    <location>
        <begin position="183"/>
        <end position="201"/>
    </location>
</feature>
<feature type="transmembrane region" description="Helical" evidence="9">
    <location>
        <begin position="121"/>
        <end position="138"/>
    </location>
</feature>
<dbReference type="PANTHER" id="PTHR11562">
    <property type="entry name" value="CATION EFFLUX PROTEIN/ ZINC TRANSPORTER"/>
    <property type="match status" value="1"/>
</dbReference>
<keyword evidence="4 9" id="KW-0812">Transmembrane</keyword>
<dbReference type="EMBL" id="FXWH01000001">
    <property type="protein sequence ID" value="SMQ57921.1"/>
    <property type="molecule type" value="Genomic_DNA"/>
</dbReference>
<feature type="domain" description="Cation efflux protein transmembrane" evidence="10">
    <location>
        <begin position="22"/>
        <end position="205"/>
    </location>
</feature>
<dbReference type="GO" id="GO:0005385">
    <property type="term" value="F:zinc ion transmembrane transporter activity"/>
    <property type="evidence" value="ECO:0007669"/>
    <property type="project" value="TreeGrafter"/>
</dbReference>
<feature type="transmembrane region" description="Helical" evidence="9">
    <location>
        <begin position="86"/>
        <end position="109"/>
    </location>
</feature>
<proteinExistence type="inferred from homology"/>
<evidence type="ECO:0000256" key="9">
    <source>
        <dbReference type="SAM" id="Phobius"/>
    </source>
</evidence>
<feature type="transmembrane region" description="Helical" evidence="9">
    <location>
        <begin position="159"/>
        <end position="177"/>
    </location>
</feature>
<dbReference type="OrthoDB" id="9809646at2"/>
<keyword evidence="6 9" id="KW-1133">Transmembrane helix</keyword>
<dbReference type="GO" id="GO:0005886">
    <property type="term" value="C:plasma membrane"/>
    <property type="evidence" value="ECO:0007669"/>
    <property type="project" value="TreeGrafter"/>
</dbReference>
<keyword evidence="3" id="KW-0813">Transport</keyword>
<evidence type="ECO:0000256" key="2">
    <source>
        <dbReference type="ARBA" id="ARBA00008873"/>
    </source>
</evidence>
<reference evidence="13" key="1">
    <citation type="submission" date="2017-04" db="EMBL/GenBank/DDBJ databases">
        <authorList>
            <person name="Varghese N."/>
            <person name="Submissions S."/>
        </authorList>
    </citation>
    <scope>NUCLEOTIDE SEQUENCE [LARGE SCALE GENOMIC DNA]</scope>
</reference>
<evidence type="ECO:0000256" key="6">
    <source>
        <dbReference type="ARBA" id="ARBA00022989"/>
    </source>
</evidence>
<dbReference type="SUPFAM" id="SSF161111">
    <property type="entry name" value="Cation efflux protein transmembrane domain-like"/>
    <property type="match status" value="1"/>
</dbReference>
<dbReference type="InterPro" id="IPR002524">
    <property type="entry name" value="Cation_efflux"/>
</dbReference>
<organism evidence="12 13">
    <name type="scientific">Pseudidiomarina planktonica</name>
    <dbReference type="NCBI Taxonomy" id="1323738"/>
    <lineage>
        <taxon>Bacteria</taxon>
        <taxon>Pseudomonadati</taxon>
        <taxon>Pseudomonadota</taxon>
        <taxon>Gammaproteobacteria</taxon>
        <taxon>Alteromonadales</taxon>
        <taxon>Idiomarinaceae</taxon>
        <taxon>Pseudidiomarina</taxon>
    </lineage>
</organism>
<evidence type="ECO:0000256" key="1">
    <source>
        <dbReference type="ARBA" id="ARBA00004141"/>
    </source>
</evidence>
<dbReference type="InterPro" id="IPR027469">
    <property type="entry name" value="Cation_efflux_TMD_sf"/>
</dbReference>
<dbReference type="PANTHER" id="PTHR11562:SF17">
    <property type="entry name" value="RE54080P-RELATED"/>
    <property type="match status" value="1"/>
</dbReference>
<evidence type="ECO:0000256" key="8">
    <source>
        <dbReference type="ARBA" id="ARBA00023136"/>
    </source>
</evidence>
<comment type="subcellular location">
    <subcellularLocation>
        <location evidence="1">Membrane</location>
        <topology evidence="1">Multi-pass membrane protein</topology>
    </subcellularLocation>
</comment>
<evidence type="ECO:0000256" key="4">
    <source>
        <dbReference type="ARBA" id="ARBA00022692"/>
    </source>
</evidence>
<dbReference type="RefSeq" id="WP_086433239.1">
    <property type="nucleotide sequence ID" value="NZ_FXWH01000001.1"/>
</dbReference>
<dbReference type="SUPFAM" id="SSF160240">
    <property type="entry name" value="Cation efflux protein cytoplasmic domain-like"/>
    <property type="match status" value="1"/>
</dbReference>
<name>A0A1Y6E9M0_9GAMM</name>
<evidence type="ECO:0000256" key="3">
    <source>
        <dbReference type="ARBA" id="ARBA00022448"/>
    </source>
</evidence>
<evidence type="ECO:0000313" key="13">
    <source>
        <dbReference type="Proteomes" id="UP000194450"/>
    </source>
</evidence>
<dbReference type="Pfam" id="PF01545">
    <property type="entry name" value="Cation_efflux"/>
    <property type="match status" value="1"/>
</dbReference>
<dbReference type="InterPro" id="IPR050681">
    <property type="entry name" value="CDF/SLC30A"/>
</dbReference>
<dbReference type="Pfam" id="PF16916">
    <property type="entry name" value="ZT_dimer"/>
    <property type="match status" value="1"/>
</dbReference>
<evidence type="ECO:0000313" key="12">
    <source>
        <dbReference type="EMBL" id="SMQ57921.1"/>
    </source>
</evidence>
<dbReference type="InterPro" id="IPR027470">
    <property type="entry name" value="Cation_efflux_CTD"/>
</dbReference>
<keyword evidence="7" id="KW-0406">Ion transport</keyword>
<evidence type="ECO:0000256" key="7">
    <source>
        <dbReference type="ARBA" id="ARBA00023065"/>
    </source>
</evidence>
<comment type="similarity">
    <text evidence="2">Belongs to the cation diffusion facilitator (CDF) transporter (TC 2.A.4) family. SLC30A subfamily.</text>
</comment>
<dbReference type="InterPro" id="IPR058533">
    <property type="entry name" value="Cation_efflux_TM"/>
</dbReference>
<feature type="domain" description="Cation efflux protein cytoplasmic" evidence="11">
    <location>
        <begin position="212"/>
        <end position="284"/>
    </location>
</feature>
<evidence type="ECO:0000256" key="5">
    <source>
        <dbReference type="ARBA" id="ARBA00022906"/>
    </source>
</evidence>
<keyword evidence="8 9" id="KW-0472">Membrane</keyword>
<keyword evidence="5" id="KW-0862">Zinc</keyword>
<gene>
    <name evidence="12" type="ORF">SAMN06297229_0027</name>
</gene>
<dbReference type="Gene3D" id="1.20.1510.10">
    <property type="entry name" value="Cation efflux protein transmembrane domain"/>
    <property type="match status" value="1"/>
</dbReference>
<evidence type="ECO:0000259" key="11">
    <source>
        <dbReference type="Pfam" id="PF16916"/>
    </source>
</evidence>
<keyword evidence="13" id="KW-1185">Reference proteome</keyword>
<feature type="transmembrane region" description="Helical" evidence="9">
    <location>
        <begin position="21"/>
        <end position="39"/>
    </location>
</feature>
<evidence type="ECO:0000259" key="10">
    <source>
        <dbReference type="Pfam" id="PF01545"/>
    </source>
</evidence>
<dbReference type="AlphaFoldDB" id="A0A1Y6E9M0"/>